<dbReference type="FunFam" id="3.40.605.10:FF:000001">
    <property type="entry name" value="Aldehyde dehydrogenase 1"/>
    <property type="match status" value="1"/>
</dbReference>
<keyword evidence="2" id="KW-0560">Oxidoreductase</keyword>
<dbReference type="Gene3D" id="3.40.605.10">
    <property type="entry name" value="Aldehyde Dehydrogenase, Chain A, domain 1"/>
    <property type="match status" value="1"/>
</dbReference>
<dbReference type="PANTHER" id="PTHR11699">
    <property type="entry name" value="ALDEHYDE DEHYDROGENASE-RELATED"/>
    <property type="match status" value="1"/>
</dbReference>
<dbReference type="Proteomes" id="UP000234190">
    <property type="component" value="Unassembled WGS sequence"/>
</dbReference>
<keyword evidence="5" id="KW-1185">Reference proteome</keyword>
<evidence type="ECO:0000256" key="1">
    <source>
        <dbReference type="ARBA" id="ARBA00009986"/>
    </source>
</evidence>
<evidence type="ECO:0000256" key="2">
    <source>
        <dbReference type="ARBA" id="ARBA00023002"/>
    </source>
</evidence>
<gene>
    <name evidence="4" type="ORF">CR159_20650</name>
</gene>
<dbReference type="SUPFAM" id="SSF53720">
    <property type="entry name" value="ALDH-like"/>
    <property type="match status" value="1"/>
</dbReference>
<dbReference type="InterPro" id="IPR016161">
    <property type="entry name" value="Ald_DH/histidinol_DH"/>
</dbReference>
<dbReference type="InterPro" id="IPR016162">
    <property type="entry name" value="Ald_DH_N"/>
</dbReference>
<dbReference type="InterPro" id="IPR016163">
    <property type="entry name" value="Ald_DH_C"/>
</dbReference>
<dbReference type="EMBL" id="PDNW01000034">
    <property type="protein sequence ID" value="PLC47980.1"/>
    <property type="molecule type" value="Genomic_DNA"/>
</dbReference>
<dbReference type="Pfam" id="PF00171">
    <property type="entry name" value="Aldedh"/>
    <property type="match status" value="1"/>
</dbReference>
<dbReference type="InterPro" id="IPR015590">
    <property type="entry name" value="Aldehyde_DH_dom"/>
</dbReference>
<sequence length="487" mass="52146">MRNQLFIDGKFVDALDGATIEVLNPHDNSLITRVAEAKAADVDLAVDAAARAFPRWSAMAAADRGRLLLKLADRIEEEADELALLEAIDTGHPIRDARNIDVMRTAACYRYFGGMADKFQGSVIPVEAGFLNYVQRVPIGVVGQIVPWNFPLMFTGWKLGPALAAGNTVVIKPSEITPLSTLRIAELTAEVGFPAGVVNVVVGYGETAGQHLAEHPGVGKISFTGSTAIGRRVVEASKGNLKRVQLELGGKGANIVFEDANIKAAVNGSAWAIFHNQGQACIAGSRLIIHERVADEFLDQFIGLAASIRLGDPLNPETEMGPLTSTIHRDRVLSYVEIAREEGGEVLLGGKAPSDPALAKGCYVEPTIVRAKASDRAAQEEVFGPFVTVTTFKDDAEALAIANCTEYGLGSGLWTSNLSRAHSMAASIRAGMVWVNSYKRVNPGSPFGGTGQSGYGREMGFEAMNDYTEAKSIWVNVDAQVPPHFQR</sequence>
<dbReference type="FunFam" id="3.40.309.10:FF:000012">
    <property type="entry name" value="Betaine aldehyde dehydrogenase"/>
    <property type="match status" value="1"/>
</dbReference>
<proteinExistence type="inferred from homology"/>
<feature type="domain" description="Aldehyde dehydrogenase" evidence="3">
    <location>
        <begin position="16"/>
        <end position="473"/>
    </location>
</feature>
<dbReference type="OrthoDB" id="6187633at2"/>
<protein>
    <submittedName>
        <fullName evidence="4">Betaine-aldehyde dehydrogenase</fullName>
    </submittedName>
</protein>
<accession>A0A2N4TYZ0</accession>
<dbReference type="AlphaFoldDB" id="A0A2N4TYZ0"/>
<dbReference type="PROSITE" id="PS00070">
    <property type="entry name" value="ALDEHYDE_DEHYDR_CYS"/>
    <property type="match status" value="1"/>
</dbReference>
<organism evidence="4 5">
    <name type="scientific">Pollutimonas subterranea</name>
    <dbReference type="NCBI Taxonomy" id="2045210"/>
    <lineage>
        <taxon>Bacteria</taxon>
        <taxon>Pseudomonadati</taxon>
        <taxon>Pseudomonadota</taxon>
        <taxon>Betaproteobacteria</taxon>
        <taxon>Burkholderiales</taxon>
        <taxon>Alcaligenaceae</taxon>
        <taxon>Pollutimonas</taxon>
    </lineage>
</organism>
<reference evidence="4 5" key="1">
    <citation type="submission" date="2017-10" db="EMBL/GenBank/DDBJ databases">
        <title>Two draft genome sequences of Pusillimonas sp. strains isolated from a nitrate- and radionuclide-contaminated groundwater in Russia.</title>
        <authorList>
            <person name="Grouzdev D.S."/>
            <person name="Tourova T.P."/>
            <person name="Goeva M.A."/>
            <person name="Babich T.L."/>
            <person name="Sokolova D.S."/>
            <person name="Abdullin R."/>
            <person name="Poltaraus A.B."/>
            <person name="Toshchakov S.V."/>
            <person name="Nazina T.N."/>
        </authorList>
    </citation>
    <scope>NUCLEOTIDE SEQUENCE [LARGE SCALE GENOMIC DNA]</scope>
    <source>
        <strain evidence="4 5">JR1/69-3-13</strain>
    </source>
</reference>
<evidence type="ECO:0000259" key="3">
    <source>
        <dbReference type="Pfam" id="PF00171"/>
    </source>
</evidence>
<dbReference type="Gene3D" id="3.40.309.10">
    <property type="entry name" value="Aldehyde Dehydrogenase, Chain A, domain 2"/>
    <property type="match status" value="1"/>
</dbReference>
<comment type="caution">
    <text evidence="4">The sequence shown here is derived from an EMBL/GenBank/DDBJ whole genome shotgun (WGS) entry which is preliminary data.</text>
</comment>
<name>A0A2N4TYZ0_9BURK</name>
<dbReference type="InterPro" id="IPR016160">
    <property type="entry name" value="Ald_DH_CS_CYS"/>
</dbReference>
<dbReference type="RefSeq" id="WP_102075841.1">
    <property type="nucleotide sequence ID" value="NZ_PDNW01000034.1"/>
</dbReference>
<evidence type="ECO:0000313" key="4">
    <source>
        <dbReference type="EMBL" id="PLC47980.1"/>
    </source>
</evidence>
<dbReference type="GO" id="GO:0004030">
    <property type="term" value="F:aldehyde dehydrogenase [NAD(P)+] activity"/>
    <property type="evidence" value="ECO:0007669"/>
    <property type="project" value="UniProtKB-ARBA"/>
</dbReference>
<evidence type="ECO:0000313" key="5">
    <source>
        <dbReference type="Proteomes" id="UP000234190"/>
    </source>
</evidence>
<comment type="similarity">
    <text evidence="1">Belongs to the aldehyde dehydrogenase family.</text>
</comment>